<protein>
    <submittedName>
        <fullName evidence="1">Uncharacterized protein</fullName>
    </submittedName>
</protein>
<accession>A0A6A6V396</accession>
<dbReference type="Proteomes" id="UP000799440">
    <property type="component" value="Unassembled WGS sequence"/>
</dbReference>
<gene>
    <name evidence="1" type="ORF">M011DRAFT_505668</name>
</gene>
<reference evidence="1" key="1">
    <citation type="journal article" date="2020" name="Stud. Mycol.">
        <title>101 Dothideomycetes genomes: a test case for predicting lifestyles and emergence of pathogens.</title>
        <authorList>
            <person name="Haridas S."/>
            <person name="Albert R."/>
            <person name="Binder M."/>
            <person name="Bloem J."/>
            <person name="Labutti K."/>
            <person name="Salamov A."/>
            <person name="Andreopoulos B."/>
            <person name="Baker S."/>
            <person name="Barry K."/>
            <person name="Bills G."/>
            <person name="Bluhm B."/>
            <person name="Cannon C."/>
            <person name="Castanera R."/>
            <person name="Culley D."/>
            <person name="Daum C."/>
            <person name="Ezra D."/>
            <person name="Gonzalez J."/>
            <person name="Henrissat B."/>
            <person name="Kuo A."/>
            <person name="Liang C."/>
            <person name="Lipzen A."/>
            <person name="Lutzoni F."/>
            <person name="Magnuson J."/>
            <person name="Mondo S."/>
            <person name="Nolan M."/>
            <person name="Ohm R."/>
            <person name="Pangilinan J."/>
            <person name="Park H.-J."/>
            <person name="Ramirez L."/>
            <person name="Alfaro M."/>
            <person name="Sun H."/>
            <person name="Tritt A."/>
            <person name="Yoshinaga Y."/>
            <person name="Zwiers L.-H."/>
            <person name="Turgeon B."/>
            <person name="Goodwin S."/>
            <person name="Spatafora J."/>
            <person name="Crous P."/>
            <person name="Grigoriev I."/>
        </authorList>
    </citation>
    <scope>NUCLEOTIDE SEQUENCE</scope>
    <source>
        <strain evidence="1">CBS 119925</strain>
    </source>
</reference>
<dbReference type="AlphaFoldDB" id="A0A6A6V396"/>
<keyword evidence="2" id="KW-1185">Reference proteome</keyword>
<evidence type="ECO:0000313" key="2">
    <source>
        <dbReference type="Proteomes" id="UP000799440"/>
    </source>
</evidence>
<sequence>MSTYVRAAQLSGTALTMIVQLMPTLEDRRDKGEKFQSSAPGAPGVALRAGTMYHHRRELPSISRVYTRRALLKEEESMIPHNPSFSSRVYCQDESSEKAIIRTLKGICGMGRLGFCGFSYFLAMGNFECTGMSSNLEKLVRDQTGFKELRQALGRSCIYQASMNYISTRSGHLEHLSFKHSTTTLGTGHLLDIIVRGQIGYQYSPRSAQLGPAHRAAVPRVGRGLVASFTHSAIPLIFEMNLTSLPELLLIPGVLEKRKIPKDATTAYAPTILPIPIISLHRCTCTQPLGCQGPKSHT</sequence>
<dbReference type="EMBL" id="MU006585">
    <property type="protein sequence ID" value="KAF2745038.1"/>
    <property type="molecule type" value="Genomic_DNA"/>
</dbReference>
<organism evidence="1 2">
    <name type="scientific">Sporormia fimetaria CBS 119925</name>
    <dbReference type="NCBI Taxonomy" id="1340428"/>
    <lineage>
        <taxon>Eukaryota</taxon>
        <taxon>Fungi</taxon>
        <taxon>Dikarya</taxon>
        <taxon>Ascomycota</taxon>
        <taxon>Pezizomycotina</taxon>
        <taxon>Dothideomycetes</taxon>
        <taxon>Pleosporomycetidae</taxon>
        <taxon>Pleosporales</taxon>
        <taxon>Sporormiaceae</taxon>
        <taxon>Sporormia</taxon>
    </lineage>
</organism>
<proteinExistence type="predicted"/>
<name>A0A6A6V396_9PLEO</name>
<evidence type="ECO:0000313" key="1">
    <source>
        <dbReference type="EMBL" id="KAF2745038.1"/>
    </source>
</evidence>